<dbReference type="SUPFAM" id="SSF47384">
    <property type="entry name" value="Homodimeric domain of signal transducing histidine kinase"/>
    <property type="match status" value="1"/>
</dbReference>
<dbReference type="PROSITE" id="PS50109">
    <property type="entry name" value="HIS_KIN"/>
    <property type="match status" value="1"/>
</dbReference>
<gene>
    <name evidence="11" type="ORF">B0537_07650</name>
</gene>
<dbReference type="InterPro" id="IPR004358">
    <property type="entry name" value="Sig_transdc_His_kin-like_C"/>
</dbReference>
<keyword evidence="7" id="KW-0067">ATP-binding</keyword>
<dbReference type="GO" id="GO:0005524">
    <property type="term" value="F:ATP binding"/>
    <property type="evidence" value="ECO:0007669"/>
    <property type="project" value="UniProtKB-KW"/>
</dbReference>
<evidence type="ECO:0000256" key="2">
    <source>
        <dbReference type="ARBA" id="ARBA00012438"/>
    </source>
</evidence>
<dbReference type="PANTHER" id="PTHR43065">
    <property type="entry name" value="SENSOR HISTIDINE KINASE"/>
    <property type="match status" value="1"/>
</dbReference>
<evidence type="ECO:0000256" key="3">
    <source>
        <dbReference type="ARBA" id="ARBA00022553"/>
    </source>
</evidence>
<accession>A0A1S6J0L6</accession>
<organism evidence="11 12">
    <name type="scientific">Desulforamulus ferrireducens</name>
    <dbReference type="NCBI Taxonomy" id="1833852"/>
    <lineage>
        <taxon>Bacteria</taxon>
        <taxon>Bacillati</taxon>
        <taxon>Bacillota</taxon>
        <taxon>Clostridia</taxon>
        <taxon>Eubacteriales</taxon>
        <taxon>Peptococcaceae</taxon>
        <taxon>Desulforamulus</taxon>
    </lineage>
</organism>
<dbReference type="EMBL" id="CP019698">
    <property type="protein sequence ID" value="AQS60540.1"/>
    <property type="molecule type" value="Genomic_DNA"/>
</dbReference>
<dbReference type="Gene3D" id="3.30.565.10">
    <property type="entry name" value="Histidine kinase-like ATPase, C-terminal domain"/>
    <property type="match status" value="1"/>
</dbReference>
<keyword evidence="8" id="KW-0902">Two-component regulatory system</keyword>
<protein>
    <recommendedName>
        <fullName evidence="2">histidine kinase</fullName>
        <ecNumber evidence="2">2.7.13.3</ecNumber>
    </recommendedName>
</protein>
<dbReference type="Proteomes" id="UP000189464">
    <property type="component" value="Chromosome"/>
</dbReference>
<feature type="domain" description="PAS" evidence="10">
    <location>
        <begin position="27"/>
        <end position="94"/>
    </location>
</feature>
<dbReference type="InterPro" id="IPR036097">
    <property type="entry name" value="HisK_dim/P_sf"/>
</dbReference>
<dbReference type="SMART" id="SM00387">
    <property type="entry name" value="HATPase_c"/>
    <property type="match status" value="1"/>
</dbReference>
<dbReference type="SMART" id="SM00388">
    <property type="entry name" value="HisKA"/>
    <property type="match status" value="1"/>
</dbReference>
<evidence type="ECO:0000256" key="4">
    <source>
        <dbReference type="ARBA" id="ARBA00022679"/>
    </source>
</evidence>
<evidence type="ECO:0000259" key="9">
    <source>
        <dbReference type="PROSITE" id="PS50109"/>
    </source>
</evidence>
<dbReference type="InterPro" id="IPR035965">
    <property type="entry name" value="PAS-like_dom_sf"/>
</dbReference>
<dbReference type="InterPro" id="IPR036890">
    <property type="entry name" value="HATPase_C_sf"/>
</dbReference>
<dbReference type="InterPro" id="IPR003661">
    <property type="entry name" value="HisK_dim/P_dom"/>
</dbReference>
<dbReference type="InterPro" id="IPR003594">
    <property type="entry name" value="HATPase_dom"/>
</dbReference>
<evidence type="ECO:0000313" key="12">
    <source>
        <dbReference type="Proteomes" id="UP000189464"/>
    </source>
</evidence>
<keyword evidence="6" id="KW-0418">Kinase</keyword>
<dbReference type="InterPro" id="IPR013767">
    <property type="entry name" value="PAS_fold"/>
</dbReference>
<dbReference type="Pfam" id="PF00512">
    <property type="entry name" value="HisKA"/>
    <property type="match status" value="1"/>
</dbReference>
<dbReference type="InterPro" id="IPR005467">
    <property type="entry name" value="His_kinase_dom"/>
</dbReference>
<reference evidence="11 12" key="1">
    <citation type="journal article" date="2016" name="Int. J. Syst. Evol. Microbiol.">
        <title>Desulfotomaculum ferrireducens sp. nov., a moderately thermophilic sulfate-reducing and dissimilatory Fe(III)-reducing bacterium isolated from compost.</title>
        <authorList>
            <person name="Yang G."/>
            <person name="Guo J."/>
            <person name="Zhuang L."/>
            <person name="Yuan Y."/>
            <person name="Zhou S."/>
        </authorList>
    </citation>
    <scope>NUCLEOTIDE SEQUENCE [LARGE SCALE GENOMIC DNA]</scope>
    <source>
        <strain evidence="11 12">GSS09</strain>
    </source>
</reference>
<comment type="catalytic activity">
    <reaction evidence="1">
        <text>ATP + protein L-histidine = ADP + protein N-phospho-L-histidine.</text>
        <dbReference type="EC" id="2.7.13.3"/>
    </reaction>
</comment>
<dbReference type="InterPro" id="IPR000014">
    <property type="entry name" value="PAS"/>
</dbReference>
<keyword evidence="5" id="KW-0547">Nucleotide-binding</keyword>
<dbReference type="AlphaFoldDB" id="A0A1S6J0L6"/>
<dbReference type="PROSITE" id="PS50112">
    <property type="entry name" value="PAS"/>
    <property type="match status" value="1"/>
</dbReference>
<dbReference type="Gene3D" id="3.30.450.20">
    <property type="entry name" value="PAS domain"/>
    <property type="match status" value="1"/>
</dbReference>
<keyword evidence="12" id="KW-1185">Reference proteome</keyword>
<dbReference type="PRINTS" id="PR00344">
    <property type="entry name" value="BCTRLSENSOR"/>
</dbReference>
<dbReference type="KEGG" id="dfg:B0537_07650"/>
<dbReference type="GO" id="GO:0000155">
    <property type="term" value="F:phosphorelay sensor kinase activity"/>
    <property type="evidence" value="ECO:0007669"/>
    <property type="project" value="InterPro"/>
</dbReference>
<evidence type="ECO:0000256" key="1">
    <source>
        <dbReference type="ARBA" id="ARBA00000085"/>
    </source>
</evidence>
<dbReference type="OrthoDB" id="505470at2"/>
<dbReference type="SUPFAM" id="SSF55874">
    <property type="entry name" value="ATPase domain of HSP90 chaperone/DNA topoisomerase II/histidine kinase"/>
    <property type="match status" value="1"/>
</dbReference>
<dbReference type="SMART" id="SM00091">
    <property type="entry name" value="PAS"/>
    <property type="match status" value="1"/>
</dbReference>
<evidence type="ECO:0000256" key="5">
    <source>
        <dbReference type="ARBA" id="ARBA00022741"/>
    </source>
</evidence>
<dbReference type="Gene3D" id="1.10.287.130">
    <property type="match status" value="1"/>
</dbReference>
<dbReference type="CDD" id="cd00130">
    <property type="entry name" value="PAS"/>
    <property type="match status" value="1"/>
</dbReference>
<sequence>MYWDNAQLSDSVTEYISHNIDQALRLSEEMFYKAFDNSPNIMIISTIDAKRILKVNKSFVRITGFSSQDAIVNNPLLLNIISQEQLEIIRKKLKAQEEIQNLETNFLTKNGEVRVGLLSIDTIELNGQSHLLLNMNDITDKINLEKEMARLERLNLIGEMAAGISHEIRNPLTTVRGFLQLFKIRNECLHQQEYFDLMIDELDRANSIITEFLSLAKKKATNKRLTNLNNIIQNLAPLMQADAVSAGKSIRLELTPIPDLLVDEKEIRQIILNLTRNGLEAMGQGGHLTIKTLRQEDEVLLSVQDQGSGISPEIIDKIGTPFFTTKDNGTGLGLAICYSIATRHGARIEIDSSPAGTVFAVHFPLA</sequence>
<evidence type="ECO:0000313" key="11">
    <source>
        <dbReference type="EMBL" id="AQS60540.1"/>
    </source>
</evidence>
<keyword evidence="3" id="KW-0597">Phosphoprotein</keyword>
<evidence type="ECO:0000256" key="6">
    <source>
        <dbReference type="ARBA" id="ARBA00022777"/>
    </source>
</evidence>
<dbReference type="CDD" id="cd00082">
    <property type="entry name" value="HisKA"/>
    <property type="match status" value="1"/>
</dbReference>
<dbReference type="NCBIfam" id="TIGR00229">
    <property type="entry name" value="sensory_box"/>
    <property type="match status" value="1"/>
</dbReference>
<dbReference type="GO" id="GO:0006355">
    <property type="term" value="P:regulation of DNA-templated transcription"/>
    <property type="evidence" value="ECO:0007669"/>
    <property type="project" value="InterPro"/>
</dbReference>
<dbReference type="PANTHER" id="PTHR43065:SF46">
    <property type="entry name" value="C4-DICARBOXYLATE TRANSPORT SENSOR PROTEIN DCTB"/>
    <property type="match status" value="1"/>
</dbReference>
<feature type="domain" description="Histidine kinase" evidence="9">
    <location>
        <begin position="163"/>
        <end position="366"/>
    </location>
</feature>
<proteinExistence type="predicted"/>
<name>A0A1S6J0L6_9FIRM</name>
<dbReference type="Pfam" id="PF02518">
    <property type="entry name" value="HATPase_c"/>
    <property type="match status" value="1"/>
</dbReference>
<evidence type="ECO:0000256" key="7">
    <source>
        <dbReference type="ARBA" id="ARBA00022840"/>
    </source>
</evidence>
<evidence type="ECO:0000259" key="10">
    <source>
        <dbReference type="PROSITE" id="PS50112"/>
    </source>
</evidence>
<keyword evidence="4" id="KW-0808">Transferase</keyword>
<dbReference type="SUPFAM" id="SSF55785">
    <property type="entry name" value="PYP-like sensor domain (PAS domain)"/>
    <property type="match status" value="1"/>
</dbReference>
<dbReference type="EC" id="2.7.13.3" evidence="2"/>
<dbReference type="Pfam" id="PF00989">
    <property type="entry name" value="PAS"/>
    <property type="match status" value="1"/>
</dbReference>
<dbReference type="STRING" id="1833852.B0537_07650"/>
<evidence type="ECO:0000256" key="8">
    <source>
        <dbReference type="ARBA" id="ARBA00023012"/>
    </source>
</evidence>